<sequence length="157" mass="17325">MVSTAAAKWPSLDSKQAEYEVFYFPHPSNVNSFNMSRMLGLINDLRRSQGLHAVEYNDKLLRLAQNHAKFQADFKVVTHADTGGTLGERLSALGFTWNVLAENVGAGASNEKEIFDAWSKSPGHLANLLQPDVRYMGVSVNNGYWVQDFASSGSNTN</sequence>
<dbReference type="Pfam" id="PF00188">
    <property type="entry name" value="CAP"/>
    <property type="match status" value="1"/>
</dbReference>
<comment type="caution">
    <text evidence="2">The sequence shown here is derived from an EMBL/GenBank/DDBJ whole genome shotgun (WGS) entry which is preliminary data.</text>
</comment>
<reference evidence="2" key="1">
    <citation type="submission" date="2022-07" db="EMBL/GenBank/DDBJ databases">
        <title>Phylogenomic reconstructions and comparative analyses of Kickxellomycotina fungi.</title>
        <authorList>
            <person name="Reynolds N.K."/>
            <person name="Stajich J.E."/>
            <person name="Barry K."/>
            <person name="Grigoriev I.V."/>
            <person name="Crous P."/>
            <person name="Smith M.E."/>
        </authorList>
    </citation>
    <scope>NUCLEOTIDE SEQUENCE</scope>
    <source>
        <strain evidence="2">NRRL 3115</strain>
    </source>
</reference>
<organism evidence="2 3">
    <name type="scientific">Coemansia spiralis</name>
    <dbReference type="NCBI Taxonomy" id="417178"/>
    <lineage>
        <taxon>Eukaryota</taxon>
        <taxon>Fungi</taxon>
        <taxon>Fungi incertae sedis</taxon>
        <taxon>Zoopagomycota</taxon>
        <taxon>Kickxellomycotina</taxon>
        <taxon>Kickxellomycetes</taxon>
        <taxon>Kickxellales</taxon>
        <taxon>Kickxellaceae</taxon>
        <taxon>Coemansia</taxon>
    </lineage>
</organism>
<protein>
    <recommendedName>
        <fullName evidence="1">SCP domain-containing protein</fullName>
    </recommendedName>
</protein>
<gene>
    <name evidence="2" type="ORF">GGI25_004446</name>
</gene>
<evidence type="ECO:0000259" key="1">
    <source>
        <dbReference type="Pfam" id="PF00188"/>
    </source>
</evidence>
<dbReference type="AlphaFoldDB" id="A0A9W8G0C8"/>
<evidence type="ECO:0000313" key="3">
    <source>
        <dbReference type="Proteomes" id="UP001151518"/>
    </source>
</evidence>
<name>A0A9W8G0C8_9FUNG</name>
<dbReference type="InterPro" id="IPR014044">
    <property type="entry name" value="CAP_dom"/>
</dbReference>
<dbReference type="OrthoDB" id="568194at2759"/>
<dbReference type="Proteomes" id="UP001151518">
    <property type="component" value="Unassembled WGS sequence"/>
</dbReference>
<dbReference type="PANTHER" id="PTHR31157">
    <property type="entry name" value="SCP DOMAIN-CONTAINING PROTEIN"/>
    <property type="match status" value="1"/>
</dbReference>
<accession>A0A9W8G0C8</accession>
<dbReference type="Gene3D" id="3.40.33.10">
    <property type="entry name" value="CAP"/>
    <property type="match status" value="1"/>
</dbReference>
<evidence type="ECO:0000313" key="2">
    <source>
        <dbReference type="EMBL" id="KAJ2674153.1"/>
    </source>
</evidence>
<dbReference type="EMBL" id="JANBTW010000060">
    <property type="protein sequence ID" value="KAJ2674153.1"/>
    <property type="molecule type" value="Genomic_DNA"/>
</dbReference>
<dbReference type="CDD" id="cd05379">
    <property type="entry name" value="CAP_bacterial"/>
    <property type="match status" value="1"/>
</dbReference>
<dbReference type="SUPFAM" id="SSF55797">
    <property type="entry name" value="PR-1-like"/>
    <property type="match status" value="1"/>
</dbReference>
<proteinExistence type="predicted"/>
<feature type="domain" description="SCP" evidence="1">
    <location>
        <begin position="39"/>
        <end position="149"/>
    </location>
</feature>
<dbReference type="InterPro" id="IPR035940">
    <property type="entry name" value="CAP_sf"/>
</dbReference>
<dbReference type="PANTHER" id="PTHR31157:SF1">
    <property type="entry name" value="SCP DOMAIN-CONTAINING PROTEIN"/>
    <property type="match status" value="1"/>
</dbReference>